<gene>
    <name evidence="1" type="ORF">SAY86_013898</name>
</gene>
<comment type="caution">
    <text evidence="1">The sequence shown here is derived from an EMBL/GenBank/DDBJ whole genome shotgun (WGS) entry which is preliminary data.</text>
</comment>
<reference evidence="1 2" key="1">
    <citation type="journal article" date="2023" name="Hortic Res">
        <title>Pangenome of water caltrop reveals structural variations and asymmetric subgenome divergence after allopolyploidization.</title>
        <authorList>
            <person name="Zhang X."/>
            <person name="Chen Y."/>
            <person name="Wang L."/>
            <person name="Yuan Y."/>
            <person name="Fang M."/>
            <person name="Shi L."/>
            <person name="Lu R."/>
            <person name="Comes H.P."/>
            <person name="Ma Y."/>
            <person name="Chen Y."/>
            <person name="Huang G."/>
            <person name="Zhou Y."/>
            <person name="Zheng Z."/>
            <person name="Qiu Y."/>
        </authorList>
    </citation>
    <scope>NUCLEOTIDE SEQUENCE [LARGE SCALE GENOMIC DNA]</scope>
    <source>
        <strain evidence="1">F231</strain>
    </source>
</reference>
<protein>
    <submittedName>
        <fullName evidence="1">Uncharacterized protein</fullName>
    </submittedName>
</protein>
<dbReference type="EMBL" id="JAXQNO010000020">
    <property type="protein sequence ID" value="KAK4772123.1"/>
    <property type="molecule type" value="Genomic_DNA"/>
</dbReference>
<accession>A0AAN7KMF8</accession>
<proteinExistence type="predicted"/>
<sequence>MESSRKRRGFIKAKLGLPFYKTAKPGSTNQLVSKQAMTVGYVVHQEYIITLPKPKLSVDGAVDLKAADYINSVKERFKLEMINSEKPA</sequence>
<dbReference type="Proteomes" id="UP001346149">
    <property type="component" value="Unassembled WGS sequence"/>
</dbReference>
<keyword evidence="2" id="KW-1185">Reference proteome</keyword>
<dbReference type="PANTHER" id="PTHR36030">
    <property type="entry name" value="CALMODULIN-BINDING DOMAIN-CONTAINING PROTEIN"/>
    <property type="match status" value="1"/>
</dbReference>
<dbReference type="PANTHER" id="PTHR36030:SF1">
    <property type="entry name" value="CALMODULIN-BINDING DOMAIN-CONTAINING PROTEIN"/>
    <property type="match status" value="1"/>
</dbReference>
<evidence type="ECO:0000313" key="2">
    <source>
        <dbReference type="Proteomes" id="UP001346149"/>
    </source>
</evidence>
<evidence type="ECO:0000313" key="1">
    <source>
        <dbReference type="EMBL" id="KAK4772123.1"/>
    </source>
</evidence>
<organism evidence="1 2">
    <name type="scientific">Trapa natans</name>
    <name type="common">Water chestnut</name>
    <dbReference type="NCBI Taxonomy" id="22666"/>
    <lineage>
        <taxon>Eukaryota</taxon>
        <taxon>Viridiplantae</taxon>
        <taxon>Streptophyta</taxon>
        <taxon>Embryophyta</taxon>
        <taxon>Tracheophyta</taxon>
        <taxon>Spermatophyta</taxon>
        <taxon>Magnoliopsida</taxon>
        <taxon>eudicotyledons</taxon>
        <taxon>Gunneridae</taxon>
        <taxon>Pentapetalae</taxon>
        <taxon>rosids</taxon>
        <taxon>malvids</taxon>
        <taxon>Myrtales</taxon>
        <taxon>Lythraceae</taxon>
        <taxon>Trapa</taxon>
    </lineage>
</organism>
<name>A0AAN7KMF8_TRANT</name>
<dbReference type="AlphaFoldDB" id="A0AAN7KMF8"/>